<comment type="caution">
    <text evidence="3">The sequence shown here is derived from an EMBL/GenBank/DDBJ whole genome shotgun (WGS) entry which is preliminary data.</text>
</comment>
<reference evidence="3 4" key="1">
    <citation type="submission" date="2019-05" db="EMBL/GenBank/DDBJ databases">
        <title>Another draft genome of Portunus trituberculatus and its Hox gene families provides insights of decapod evolution.</title>
        <authorList>
            <person name="Jeong J.-H."/>
            <person name="Song I."/>
            <person name="Kim S."/>
            <person name="Choi T."/>
            <person name="Kim D."/>
            <person name="Ryu S."/>
            <person name="Kim W."/>
        </authorList>
    </citation>
    <scope>NUCLEOTIDE SEQUENCE [LARGE SCALE GENOMIC DNA]</scope>
    <source>
        <tissue evidence="3">Muscle</tissue>
    </source>
</reference>
<dbReference type="EMBL" id="VSRR010012709">
    <property type="protein sequence ID" value="MPC54889.1"/>
    <property type="molecule type" value="Genomic_DNA"/>
</dbReference>
<dbReference type="AlphaFoldDB" id="A0A5B7GB67"/>
<name>A0A5B7GB67_PORTR</name>
<gene>
    <name evidence="3" type="ORF">E2C01_048818</name>
</gene>
<sequence>MVMTVVMFGLIVLGKVLMVMVMVVMMVVVVLILVMTMALSRIGVSSIRLRRQAKTNGSITSGKVHRSEEKTATPHRTPDSIH</sequence>
<feature type="compositionally biased region" description="Basic and acidic residues" evidence="1">
    <location>
        <begin position="65"/>
        <end position="82"/>
    </location>
</feature>
<keyword evidence="2" id="KW-0812">Transmembrane</keyword>
<organism evidence="3 4">
    <name type="scientific">Portunus trituberculatus</name>
    <name type="common">Swimming crab</name>
    <name type="synonym">Neptunus trituberculatus</name>
    <dbReference type="NCBI Taxonomy" id="210409"/>
    <lineage>
        <taxon>Eukaryota</taxon>
        <taxon>Metazoa</taxon>
        <taxon>Ecdysozoa</taxon>
        <taxon>Arthropoda</taxon>
        <taxon>Crustacea</taxon>
        <taxon>Multicrustacea</taxon>
        <taxon>Malacostraca</taxon>
        <taxon>Eumalacostraca</taxon>
        <taxon>Eucarida</taxon>
        <taxon>Decapoda</taxon>
        <taxon>Pleocyemata</taxon>
        <taxon>Brachyura</taxon>
        <taxon>Eubrachyura</taxon>
        <taxon>Portunoidea</taxon>
        <taxon>Portunidae</taxon>
        <taxon>Portuninae</taxon>
        <taxon>Portunus</taxon>
    </lineage>
</organism>
<keyword evidence="2" id="KW-0472">Membrane</keyword>
<proteinExistence type="predicted"/>
<evidence type="ECO:0000256" key="1">
    <source>
        <dbReference type="SAM" id="MobiDB-lite"/>
    </source>
</evidence>
<protein>
    <submittedName>
        <fullName evidence="3">Uncharacterized protein</fullName>
    </submittedName>
</protein>
<keyword evidence="4" id="KW-1185">Reference proteome</keyword>
<feature type="region of interest" description="Disordered" evidence="1">
    <location>
        <begin position="54"/>
        <end position="82"/>
    </location>
</feature>
<evidence type="ECO:0000256" key="2">
    <source>
        <dbReference type="SAM" id="Phobius"/>
    </source>
</evidence>
<feature type="transmembrane region" description="Helical" evidence="2">
    <location>
        <begin position="6"/>
        <end position="39"/>
    </location>
</feature>
<accession>A0A5B7GB67</accession>
<evidence type="ECO:0000313" key="3">
    <source>
        <dbReference type="EMBL" id="MPC54889.1"/>
    </source>
</evidence>
<keyword evidence="2" id="KW-1133">Transmembrane helix</keyword>
<evidence type="ECO:0000313" key="4">
    <source>
        <dbReference type="Proteomes" id="UP000324222"/>
    </source>
</evidence>
<dbReference type="Proteomes" id="UP000324222">
    <property type="component" value="Unassembled WGS sequence"/>
</dbReference>